<dbReference type="EMBL" id="JAGIKT010000007">
    <property type="protein sequence ID" value="MBP0110352.1"/>
    <property type="molecule type" value="Genomic_DNA"/>
</dbReference>
<dbReference type="Pfam" id="PF13692">
    <property type="entry name" value="Glyco_trans_1_4"/>
    <property type="match status" value="1"/>
</dbReference>
<dbReference type="RefSeq" id="WP_209294429.1">
    <property type="nucleotide sequence ID" value="NZ_JAGIKT010000007.1"/>
</dbReference>
<proteinExistence type="predicted"/>
<dbReference type="InterPro" id="IPR028098">
    <property type="entry name" value="Glyco_trans_4-like_N"/>
</dbReference>
<dbReference type="PANTHER" id="PTHR12526:SF638">
    <property type="entry name" value="SPORE COAT PROTEIN SA"/>
    <property type="match status" value="1"/>
</dbReference>
<sequence>MNIVHVITSFGLGGAERVAADVAAAQVASGHHATIVALRRTPVGQEGFATSMLDELTAQGVRTIKLESTNFRQSIPYLIFALRKLVLAELPDILHAHADPADFIVALTSRLTAIPVVRTIHNTSLWPTHFMAGCIAEHAFKREAVIAVSRDAMMAYEKLRSRYGLASATIREVIYNGVPIGRRSVAKTGHGLRMAFFGRSAPQKGLDVLLDALAIVAERQTTRSSFTIFTDVRAPHNPSNGSAVLPVSFRPPTPQARQIMADYDVVIVPSRFEGLPLVPLEAMAAGVPVLMTDAPGLREVTPPGWPLTCPIEDARALAERIDEIGAGRYNLIELGERARIFAKGFSVEQQVERYLKVYETLLAG</sequence>
<evidence type="ECO:0000313" key="3">
    <source>
        <dbReference type="Proteomes" id="UP000669317"/>
    </source>
</evidence>
<dbReference type="Gene3D" id="3.40.50.2000">
    <property type="entry name" value="Glycogen Phosphorylase B"/>
    <property type="match status" value="2"/>
</dbReference>
<dbReference type="CDD" id="cd03801">
    <property type="entry name" value="GT4_PimA-like"/>
    <property type="match status" value="1"/>
</dbReference>
<evidence type="ECO:0000259" key="1">
    <source>
        <dbReference type="Pfam" id="PF13439"/>
    </source>
</evidence>
<name>A0ABS3ZQA3_9BRAD</name>
<protein>
    <submittedName>
        <fullName evidence="2">Glycosyltransferase family 4 protein</fullName>
    </submittedName>
</protein>
<reference evidence="2 3" key="1">
    <citation type="submission" date="2021-03" db="EMBL/GenBank/DDBJ databases">
        <title>Genome Sequence of Bradyrhizobium vignae strain ISRA400.</title>
        <authorList>
            <person name="Tisa L.S."/>
            <person name="Svistoonoff S."/>
            <person name="Hocher V."/>
            <person name="Fall S."/>
            <person name="Zaiya A."/>
            <person name="Naing D."/>
            <person name="Niang N."/>
            <person name="Diouf A."/>
            <person name="Dasylva M.C."/>
            <person name="Toure O."/>
            <person name="Gueye M."/>
            <person name="Gully D."/>
            <person name="Tisseyre P."/>
            <person name="Simpson S."/>
            <person name="Morris K."/>
            <person name="Thomas W.K."/>
        </authorList>
    </citation>
    <scope>NUCLEOTIDE SEQUENCE [LARGE SCALE GENOMIC DNA]</scope>
    <source>
        <strain evidence="2 3">ISRA400</strain>
    </source>
</reference>
<comment type="caution">
    <text evidence="2">The sequence shown here is derived from an EMBL/GenBank/DDBJ whole genome shotgun (WGS) entry which is preliminary data.</text>
</comment>
<keyword evidence="3" id="KW-1185">Reference proteome</keyword>
<feature type="domain" description="Glycosyltransferase subfamily 4-like N-terminal" evidence="1">
    <location>
        <begin position="13"/>
        <end position="180"/>
    </location>
</feature>
<dbReference type="PANTHER" id="PTHR12526">
    <property type="entry name" value="GLYCOSYLTRANSFERASE"/>
    <property type="match status" value="1"/>
</dbReference>
<dbReference type="SUPFAM" id="SSF53756">
    <property type="entry name" value="UDP-Glycosyltransferase/glycogen phosphorylase"/>
    <property type="match status" value="1"/>
</dbReference>
<dbReference type="Proteomes" id="UP000669317">
    <property type="component" value="Unassembled WGS sequence"/>
</dbReference>
<evidence type="ECO:0000313" key="2">
    <source>
        <dbReference type="EMBL" id="MBP0110352.1"/>
    </source>
</evidence>
<gene>
    <name evidence="2" type="ORF">JWS04_04415</name>
</gene>
<organism evidence="2 3">
    <name type="scientific">Bradyrhizobium vignae</name>
    <dbReference type="NCBI Taxonomy" id="1549949"/>
    <lineage>
        <taxon>Bacteria</taxon>
        <taxon>Pseudomonadati</taxon>
        <taxon>Pseudomonadota</taxon>
        <taxon>Alphaproteobacteria</taxon>
        <taxon>Hyphomicrobiales</taxon>
        <taxon>Nitrobacteraceae</taxon>
        <taxon>Bradyrhizobium</taxon>
    </lineage>
</organism>
<accession>A0ABS3ZQA3</accession>
<dbReference type="Pfam" id="PF13439">
    <property type="entry name" value="Glyco_transf_4"/>
    <property type="match status" value="1"/>
</dbReference>